<dbReference type="KEGG" id="amic:Ami3637_03750"/>
<keyword evidence="3" id="KW-1185">Reference proteome</keyword>
<evidence type="ECO:0000313" key="2">
    <source>
        <dbReference type="EMBL" id="QHI71612.1"/>
    </source>
</evidence>
<organism evidence="2 3">
    <name type="scientific">Aminipila terrae</name>
    <dbReference type="NCBI Taxonomy" id="2697030"/>
    <lineage>
        <taxon>Bacteria</taxon>
        <taxon>Bacillati</taxon>
        <taxon>Bacillota</taxon>
        <taxon>Clostridia</taxon>
        <taxon>Peptostreptococcales</taxon>
        <taxon>Anaerovoracaceae</taxon>
        <taxon>Aminipila</taxon>
    </lineage>
</organism>
<feature type="transmembrane region" description="Helical" evidence="1">
    <location>
        <begin position="135"/>
        <end position="156"/>
    </location>
</feature>
<reference evidence="2 3" key="1">
    <citation type="submission" date="2020-01" db="EMBL/GenBank/DDBJ databases">
        <title>Genomic analysis of Aminipila sp. CBA3637.</title>
        <authorList>
            <person name="Kim Y.B."/>
            <person name="Roh S.W."/>
        </authorList>
    </citation>
    <scope>NUCLEOTIDE SEQUENCE [LARGE SCALE GENOMIC DNA]</scope>
    <source>
        <strain evidence="2 3">CBA3637</strain>
    </source>
</reference>
<proteinExistence type="predicted"/>
<dbReference type="InterPro" id="IPR045407">
    <property type="entry name" value="DUF6512"/>
</dbReference>
<accession>A0A6P1MC64</accession>
<feature type="transmembrane region" description="Helical" evidence="1">
    <location>
        <begin position="104"/>
        <end position="123"/>
    </location>
</feature>
<name>A0A6P1MC64_9FIRM</name>
<dbReference type="RefSeq" id="WP_162361386.1">
    <property type="nucleotide sequence ID" value="NZ_CP047591.1"/>
</dbReference>
<evidence type="ECO:0000256" key="1">
    <source>
        <dbReference type="SAM" id="Phobius"/>
    </source>
</evidence>
<feature type="transmembrane region" description="Helical" evidence="1">
    <location>
        <begin position="47"/>
        <end position="66"/>
    </location>
</feature>
<feature type="transmembrane region" description="Helical" evidence="1">
    <location>
        <begin position="7"/>
        <end position="27"/>
    </location>
</feature>
<sequence length="174" mass="19674">MNTKSWTIAGIIFTLIFGTLLHFTYTWSSGNPLVAVFSAVNESTWEHLKLLFTPMFLFAVLEYFAYGYELPNFIPAKFLSILLGMLTIITVFYTYTGILGENFLLADIGTFILGVLVAYFFNYKMLQTDYFSSSMAVLLGLVGLLILLVCFFVFTFNPPHLPLFQDPNSLSYGI</sequence>
<keyword evidence="1" id="KW-0472">Membrane</keyword>
<dbReference type="AlphaFoldDB" id="A0A6P1MC64"/>
<dbReference type="EMBL" id="CP047591">
    <property type="protein sequence ID" value="QHI71612.1"/>
    <property type="molecule type" value="Genomic_DNA"/>
</dbReference>
<evidence type="ECO:0000313" key="3">
    <source>
        <dbReference type="Proteomes" id="UP000463883"/>
    </source>
</evidence>
<gene>
    <name evidence="2" type="ORF">Ami3637_03750</name>
</gene>
<dbReference type="Proteomes" id="UP000463883">
    <property type="component" value="Chromosome"/>
</dbReference>
<keyword evidence="1" id="KW-1133">Transmembrane helix</keyword>
<dbReference type="Pfam" id="PF20122">
    <property type="entry name" value="DUF6512"/>
    <property type="match status" value="1"/>
</dbReference>
<keyword evidence="1" id="KW-0812">Transmembrane</keyword>
<protein>
    <submittedName>
        <fullName evidence="2">Uncharacterized protein</fullName>
    </submittedName>
</protein>
<feature type="transmembrane region" description="Helical" evidence="1">
    <location>
        <begin position="78"/>
        <end position="98"/>
    </location>
</feature>